<dbReference type="AlphaFoldDB" id="A0A918YZM1"/>
<accession>A0A918YZM1</accession>
<sequence>MSRTFHAYAPRGVFVALVLTPLLAGCFVSGGQCTGTGAEGGSEGRLRVALARPPVMALSPYSDDATLLGKLSVVEGLTALDKNGAAAPALAKSWNRRCPRRLGPARPASARDA</sequence>
<dbReference type="EMBL" id="BNAT01000016">
    <property type="protein sequence ID" value="GHE30429.1"/>
    <property type="molecule type" value="Genomic_DNA"/>
</dbReference>
<gene>
    <name evidence="1" type="ORF">GCM10017771_46620</name>
</gene>
<protein>
    <submittedName>
        <fullName evidence="1">Uncharacterized protein</fullName>
    </submittedName>
</protein>
<comment type="caution">
    <text evidence="1">The sequence shown here is derived from an EMBL/GenBank/DDBJ whole genome shotgun (WGS) entry which is preliminary data.</text>
</comment>
<name>A0A918YZM1_9ACTN</name>
<reference evidence="1" key="2">
    <citation type="submission" date="2020-09" db="EMBL/GenBank/DDBJ databases">
        <authorList>
            <person name="Sun Q."/>
            <person name="Zhou Y."/>
        </authorList>
    </citation>
    <scope>NUCLEOTIDE SEQUENCE</scope>
    <source>
        <strain evidence="1">CGMCC 4.7403</strain>
    </source>
</reference>
<reference evidence="1" key="1">
    <citation type="journal article" date="2014" name="Int. J. Syst. Evol. Microbiol.">
        <title>Complete genome sequence of Corynebacterium casei LMG S-19264T (=DSM 44701T), isolated from a smear-ripened cheese.</title>
        <authorList>
            <consortium name="US DOE Joint Genome Institute (JGI-PGF)"/>
            <person name="Walter F."/>
            <person name="Albersmeier A."/>
            <person name="Kalinowski J."/>
            <person name="Ruckert C."/>
        </authorList>
    </citation>
    <scope>NUCLEOTIDE SEQUENCE</scope>
    <source>
        <strain evidence="1">CGMCC 4.7403</strain>
    </source>
</reference>
<dbReference type="Proteomes" id="UP000603227">
    <property type="component" value="Unassembled WGS sequence"/>
</dbReference>
<evidence type="ECO:0000313" key="2">
    <source>
        <dbReference type="Proteomes" id="UP000603227"/>
    </source>
</evidence>
<proteinExistence type="predicted"/>
<organism evidence="1 2">
    <name type="scientific">Streptomyces capitiformicae</name>
    <dbReference type="NCBI Taxonomy" id="2014920"/>
    <lineage>
        <taxon>Bacteria</taxon>
        <taxon>Bacillati</taxon>
        <taxon>Actinomycetota</taxon>
        <taxon>Actinomycetes</taxon>
        <taxon>Kitasatosporales</taxon>
        <taxon>Streptomycetaceae</taxon>
        <taxon>Streptomyces</taxon>
    </lineage>
</organism>
<evidence type="ECO:0000313" key="1">
    <source>
        <dbReference type="EMBL" id="GHE30429.1"/>
    </source>
</evidence>
<dbReference type="PROSITE" id="PS51257">
    <property type="entry name" value="PROKAR_LIPOPROTEIN"/>
    <property type="match status" value="1"/>
</dbReference>
<keyword evidence="2" id="KW-1185">Reference proteome</keyword>